<dbReference type="STRING" id="431943.CKL_1058"/>
<accession>A5N719</accession>
<evidence type="ECO:0000313" key="2">
    <source>
        <dbReference type="Proteomes" id="UP000002411"/>
    </source>
</evidence>
<dbReference type="Proteomes" id="UP000002411">
    <property type="component" value="Chromosome"/>
</dbReference>
<gene>
    <name evidence="1" type="ordered locus">CKL_1058</name>
</gene>
<dbReference type="KEGG" id="ckl:CKL_1058"/>
<dbReference type="HOGENOM" id="CLU_1458905_0_0_9"/>
<reference evidence="1 2" key="1">
    <citation type="journal article" date="2008" name="Proc. Natl. Acad. Sci. U.S.A.">
        <title>The genome of Clostridium kluyveri, a strict anaerobe with unique metabolic features.</title>
        <authorList>
            <person name="Seedorf H."/>
            <person name="Fricke W.F."/>
            <person name="Veith B."/>
            <person name="Brueggemann H."/>
            <person name="Liesegang H."/>
            <person name="Strittmatter A."/>
            <person name="Miethke M."/>
            <person name="Buckel W."/>
            <person name="Hinderberger J."/>
            <person name="Li F."/>
            <person name="Hagemeier C."/>
            <person name="Thauer R.K."/>
            <person name="Gottschalk G."/>
        </authorList>
    </citation>
    <scope>NUCLEOTIDE SEQUENCE [LARGE SCALE GENOMIC DNA]</scope>
    <source>
        <strain evidence="2">ATCC 8527 / DSM 555 / NCIMB 10680</strain>
    </source>
</reference>
<evidence type="ECO:0000313" key="1">
    <source>
        <dbReference type="EMBL" id="EDK33100.1"/>
    </source>
</evidence>
<organism evidence="1 2">
    <name type="scientific">Clostridium kluyveri (strain ATCC 8527 / DSM 555 / NBRC 12016 / NCIMB 10680 / K1)</name>
    <dbReference type="NCBI Taxonomy" id="431943"/>
    <lineage>
        <taxon>Bacteria</taxon>
        <taxon>Bacillati</taxon>
        <taxon>Bacillota</taxon>
        <taxon>Clostridia</taxon>
        <taxon>Eubacteriales</taxon>
        <taxon>Clostridiaceae</taxon>
        <taxon>Clostridium</taxon>
    </lineage>
</organism>
<name>A5N719_CLOK5</name>
<proteinExistence type="predicted"/>
<dbReference type="AlphaFoldDB" id="A5N719"/>
<dbReference type="eggNOG" id="COG4633">
    <property type="taxonomic scope" value="Bacteria"/>
</dbReference>
<keyword evidence="2" id="KW-1185">Reference proteome</keyword>
<protein>
    <submittedName>
        <fullName evidence="1">Uncharacterized protein</fullName>
    </submittedName>
</protein>
<sequence>MLLDNEVSESTADAIEYIKTNLTDSSKVEVLGGAGVIPENIVTKIKGYISSAGSETNPETSTTVQTFTGYIQDQDCFISYAPNYGDDTKMCLSMKSCAANGYGITALESDGSYKFYYFDGDFAAFADGKTFDGTGSQLSAWNLIQNTIKKNNITITVKGKLNGEIKTASDGNTYPVITVTSLAEN</sequence>
<dbReference type="EMBL" id="CP000673">
    <property type="protein sequence ID" value="EDK33100.1"/>
    <property type="molecule type" value="Genomic_DNA"/>
</dbReference>